<name>A0A162SUJ3_9CLOT</name>
<proteinExistence type="predicted"/>
<dbReference type="Proteomes" id="UP000076603">
    <property type="component" value="Unassembled WGS sequence"/>
</dbReference>
<evidence type="ECO:0000313" key="2">
    <source>
        <dbReference type="Proteomes" id="UP000076603"/>
    </source>
</evidence>
<organism evidence="1 2">
    <name type="scientific">Clostridium magnum DSM 2767</name>
    <dbReference type="NCBI Taxonomy" id="1121326"/>
    <lineage>
        <taxon>Bacteria</taxon>
        <taxon>Bacillati</taxon>
        <taxon>Bacillota</taxon>
        <taxon>Clostridia</taxon>
        <taxon>Eubacteriales</taxon>
        <taxon>Clostridiaceae</taxon>
        <taxon>Clostridium</taxon>
    </lineage>
</organism>
<dbReference type="PATRIC" id="fig|1121326.3.peg.1673"/>
<dbReference type="RefSeq" id="WP_201787644.1">
    <property type="nucleotide sequence ID" value="NZ_FQXL01000022.1"/>
</dbReference>
<evidence type="ECO:0000313" key="1">
    <source>
        <dbReference type="EMBL" id="KZL91887.1"/>
    </source>
</evidence>
<gene>
    <name evidence="1" type="ORF">CLMAG_16930</name>
</gene>
<protein>
    <submittedName>
        <fullName evidence="1">Uncharacterized protein</fullName>
    </submittedName>
</protein>
<dbReference type="AlphaFoldDB" id="A0A162SUJ3"/>
<accession>A0A162SUJ3</accession>
<sequence length="49" mass="5564">MISKLNTSINFDENIVKLVEEVASQHGLFERFPMDEIYGMHNRPGMPAG</sequence>
<reference evidence="1 2" key="1">
    <citation type="submission" date="2016-04" db="EMBL/GenBank/DDBJ databases">
        <title>Genome sequence of Clostridium magnum DSM 2767.</title>
        <authorList>
            <person name="Poehlein A."/>
            <person name="Uhlig R."/>
            <person name="Fischer R."/>
            <person name="Bahl H."/>
            <person name="Daniel R."/>
        </authorList>
    </citation>
    <scope>NUCLEOTIDE SEQUENCE [LARGE SCALE GENOMIC DNA]</scope>
    <source>
        <strain evidence="1 2">DSM 2767</strain>
    </source>
</reference>
<keyword evidence="2" id="KW-1185">Reference proteome</keyword>
<dbReference type="EMBL" id="LWAE01000002">
    <property type="protein sequence ID" value="KZL91887.1"/>
    <property type="molecule type" value="Genomic_DNA"/>
</dbReference>
<dbReference type="STRING" id="1121326.CLMAG_16930"/>
<comment type="caution">
    <text evidence="1">The sequence shown here is derived from an EMBL/GenBank/DDBJ whole genome shotgun (WGS) entry which is preliminary data.</text>
</comment>